<name>A0A2W1LCD9_9BACL</name>
<gene>
    <name evidence="1" type="ORF">DNH61_06410</name>
</gene>
<organism evidence="1 2">
    <name type="scientific">Paenibacillus sambharensis</name>
    <dbReference type="NCBI Taxonomy" id="1803190"/>
    <lineage>
        <taxon>Bacteria</taxon>
        <taxon>Bacillati</taxon>
        <taxon>Bacillota</taxon>
        <taxon>Bacilli</taxon>
        <taxon>Bacillales</taxon>
        <taxon>Paenibacillaceae</taxon>
        <taxon>Paenibacillus</taxon>
    </lineage>
</organism>
<reference evidence="1 2" key="1">
    <citation type="submission" date="2018-06" db="EMBL/GenBank/DDBJ databases">
        <title>Paenibacillus imtechensis sp. nov.</title>
        <authorList>
            <person name="Pinnaka A.K."/>
            <person name="Singh H."/>
            <person name="Kaur M."/>
        </authorList>
    </citation>
    <scope>NUCLEOTIDE SEQUENCE [LARGE SCALE GENOMIC DNA]</scope>
    <source>
        <strain evidence="1 2">SMB1</strain>
    </source>
</reference>
<evidence type="ECO:0008006" key="3">
    <source>
        <dbReference type="Google" id="ProtNLM"/>
    </source>
</evidence>
<proteinExistence type="predicted"/>
<keyword evidence="2" id="KW-1185">Reference proteome</keyword>
<evidence type="ECO:0000313" key="2">
    <source>
        <dbReference type="Proteomes" id="UP000249522"/>
    </source>
</evidence>
<evidence type="ECO:0000313" key="1">
    <source>
        <dbReference type="EMBL" id="PZD96826.1"/>
    </source>
</evidence>
<dbReference type="RefSeq" id="WP_111145837.1">
    <property type="nucleotide sequence ID" value="NZ_QKRB01000036.1"/>
</dbReference>
<protein>
    <recommendedName>
        <fullName evidence="3">Butirosin biosynthesis protein H N-terminal domain-containing protein</fullName>
    </recommendedName>
</protein>
<comment type="caution">
    <text evidence="1">The sequence shown here is derived from an EMBL/GenBank/DDBJ whole genome shotgun (WGS) entry which is preliminary data.</text>
</comment>
<accession>A0A2W1LCD9</accession>
<dbReference type="AlphaFoldDB" id="A0A2W1LCD9"/>
<dbReference type="EMBL" id="QKRB01000036">
    <property type="protein sequence ID" value="PZD96826.1"/>
    <property type="molecule type" value="Genomic_DNA"/>
</dbReference>
<dbReference type="Proteomes" id="UP000249522">
    <property type="component" value="Unassembled WGS sequence"/>
</dbReference>
<sequence length="309" mass="35903">MKTISLPIRPSLITCDPQHAFPLSVLESSDIDYKPWLFSNYIDMYGNPLTGEIGFCSPAPDAGLLHTQTVDRRTMLERPANISTLLKQSLEGGYYVWASVSQYYLQYRAVYTGSRVMKDILVYGYDSSQDLFSYCAISKNGVFEQRQLPAIHMEQAFWSASPPDPKRHPVRLLRASDREGADFRTGQVQTLLREYLNGGVQLPHILIEQLEAVERREREVKLVYFTLWLEHKMIMQQRLAYMRKTGALTDDSCEQAYDPIYRHAEIIRKSAIRYMWTRETKYKERACRLLDGMMEEERKCLSDILCRLA</sequence>